<dbReference type="AlphaFoldDB" id="A0A6J8E1B4"/>
<keyword evidence="3" id="KW-1185">Reference proteome</keyword>
<accession>A0A6J8E1B4</accession>
<evidence type="ECO:0000313" key="2">
    <source>
        <dbReference type="EMBL" id="CAC5412811.1"/>
    </source>
</evidence>
<proteinExistence type="predicted"/>
<dbReference type="Proteomes" id="UP000507470">
    <property type="component" value="Unassembled WGS sequence"/>
</dbReference>
<name>A0A6J8E1B4_MYTCO</name>
<dbReference type="OrthoDB" id="6100007at2759"/>
<evidence type="ECO:0000313" key="3">
    <source>
        <dbReference type="Proteomes" id="UP000507470"/>
    </source>
</evidence>
<sequence length="580" mass="65454">MQDLTGPKQLLQKVKSSKGVTIKRISSAYTQTAKSEKERIEQKRRTAVKRETKKIDCISSEMNACQAILKPDCSKPKVLKSTGIQKAIIQLTAKSLCMLDGHLQEEIQDNEVKLATVEFARVKFKAKVFSGDDYVDFVTNYVIQKTINQMPNISRMVLCKEKYHFTPDDFKAATRAQRTSSANVGISHLKTVDEMISASRFDKASLVSTAEGKSFISTYLARRIDELHLFMDLTLIIDSEFYKEDGYTTPVECLLGKKGGLKSKTKMVNIKQRKGEAEMAQLDWLLEFADKLEQGDGCASIVTSGDIDAVVIHLFTLSFLWPRSQDGTFKNDVYVVFQKAGSLMDIYNITKIIEILEKAWKEKYVAAKVAIALSLGGNDFLPKFHNITHSKTLDVFLQEKFRKSLINVEIIGSAPTVKFNNAIYVDFVKTLYCSKKEKAEQLSFEEVRKITMKYPSSKKEGKLKNPQLWKPPASALLKLATNVQCLIDYYLIAGYHNTDLPDFISRGCLKKTQAGEIEFDLGEESKILNIETIWKTSENTFTVPTDPLALGKRKSTETPQKGRRRKHKPVASTPKKNDIP</sequence>
<gene>
    <name evidence="2" type="ORF">MCOR_45786</name>
</gene>
<organism evidence="2 3">
    <name type="scientific">Mytilus coruscus</name>
    <name type="common">Sea mussel</name>
    <dbReference type="NCBI Taxonomy" id="42192"/>
    <lineage>
        <taxon>Eukaryota</taxon>
        <taxon>Metazoa</taxon>
        <taxon>Spiralia</taxon>
        <taxon>Lophotrochozoa</taxon>
        <taxon>Mollusca</taxon>
        <taxon>Bivalvia</taxon>
        <taxon>Autobranchia</taxon>
        <taxon>Pteriomorphia</taxon>
        <taxon>Mytilida</taxon>
        <taxon>Mytiloidea</taxon>
        <taxon>Mytilidae</taxon>
        <taxon>Mytilinae</taxon>
        <taxon>Mytilus</taxon>
    </lineage>
</organism>
<reference evidence="2 3" key="1">
    <citation type="submission" date="2020-06" db="EMBL/GenBank/DDBJ databases">
        <authorList>
            <person name="Li R."/>
            <person name="Bekaert M."/>
        </authorList>
    </citation>
    <scope>NUCLEOTIDE SEQUENCE [LARGE SCALE GENOMIC DNA]</scope>
    <source>
        <strain evidence="3">wild</strain>
    </source>
</reference>
<protein>
    <submittedName>
        <fullName evidence="2">Uncharacterized protein</fullName>
    </submittedName>
</protein>
<dbReference type="EMBL" id="CACVKT020008097">
    <property type="protein sequence ID" value="CAC5412811.1"/>
    <property type="molecule type" value="Genomic_DNA"/>
</dbReference>
<feature type="region of interest" description="Disordered" evidence="1">
    <location>
        <begin position="544"/>
        <end position="580"/>
    </location>
</feature>
<evidence type="ECO:0000256" key="1">
    <source>
        <dbReference type="SAM" id="MobiDB-lite"/>
    </source>
</evidence>